<feature type="transmembrane region" description="Helical" evidence="1">
    <location>
        <begin position="6"/>
        <end position="25"/>
    </location>
</feature>
<dbReference type="EMBL" id="BONY01000016">
    <property type="protein sequence ID" value="GIH04978.1"/>
    <property type="molecule type" value="Genomic_DNA"/>
</dbReference>
<keyword evidence="1" id="KW-1133">Transmembrane helix</keyword>
<dbReference type="RefSeq" id="WP_203908854.1">
    <property type="nucleotide sequence ID" value="NZ_BONY01000016.1"/>
</dbReference>
<protein>
    <recommendedName>
        <fullName evidence="2">CBU-0592-like domain-containing protein</fullName>
    </recommendedName>
</protein>
<evidence type="ECO:0000256" key="1">
    <source>
        <dbReference type="SAM" id="Phobius"/>
    </source>
</evidence>
<feature type="domain" description="CBU-0592-like" evidence="2">
    <location>
        <begin position="3"/>
        <end position="73"/>
    </location>
</feature>
<feature type="transmembrane region" description="Helical" evidence="1">
    <location>
        <begin position="32"/>
        <end position="49"/>
    </location>
</feature>
<dbReference type="NCBIfam" id="NF047864">
    <property type="entry name" value="CBU_0592_membra"/>
    <property type="match status" value="1"/>
</dbReference>
<evidence type="ECO:0000313" key="4">
    <source>
        <dbReference type="Proteomes" id="UP000612899"/>
    </source>
</evidence>
<comment type="caution">
    <text evidence="3">The sequence shown here is derived from an EMBL/GenBank/DDBJ whole genome shotgun (WGS) entry which is preliminary data.</text>
</comment>
<sequence length="85" mass="8917">MTHLIQIAGSLLILSGFLLVQLGRLNPKSARYLTVNAIGSAVLAVDAAIGAQWGFLLLEGVWAIVSVAGLIHLALPGKERVRADS</sequence>
<dbReference type="InterPro" id="IPR058058">
    <property type="entry name" value="CBU_0592-like"/>
</dbReference>
<organism evidence="3 4">
    <name type="scientific">Rhizocola hellebori</name>
    <dbReference type="NCBI Taxonomy" id="1392758"/>
    <lineage>
        <taxon>Bacteria</taxon>
        <taxon>Bacillati</taxon>
        <taxon>Actinomycetota</taxon>
        <taxon>Actinomycetes</taxon>
        <taxon>Micromonosporales</taxon>
        <taxon>Micromonosporaceae</taxon>
        <taxon>Rhizocola</taxon>
    </lineage>
</organism>
<proteinExistence type="predicted"/>
<evidence type="ECO:0000259" key="2">
    <source>
        <dbReference type="Pfam" id="PF26604"/>
    </source>
</evidence>
<keyword evidence="1" id="KW-0472">Membrane</keyword>
<name>A0A8J3VGK3_9ACTN</name>
<accession>A0A8J3VGK3</accession>
<feature type="transmembrane region" description="Helical" evidence="1">
    <location>
        <begin position="55"/>
        <end position="75"/>
    </location>
</feature>
<dbReference type="Proteomes" id="UP000612899">
    <property type="component" value="Unassembled WGS sequence"/>
</dbReference>
<reference evidence="3" key="1">
    <citation type="submission" date="2021-01" db="EMBL/GenBank/DDBJ databases">
        <title>Whole genome shotgun sequence of Rhizocola hellebori NBRC 109834.</title>
        <authorList>
            <person name="Komaki H."/>
            <person name="Tamura T."/>
        </authorList>
    </citation>
    <scope>NUCLEOTIDE SEQUENCE</scope>
    <source>
        <strain evidence="3">NBRC 109834</strain>
    </source>
</reference>
<dbReference type="AlphaFoldDB" id="A0A8J3VGK3"/>
<keyword evidence="4" id="KW-1185">Reference proteome</keyword>
<dbReference type="Pfam" id="PF26604">
    <property type="entry name" value="CBU_0592"/>
    <property type="match status" value="1"/>
</dbReference>
<keyword evidence="1" id="KW-0812">Transmembrane</keyword>
<gene>
    <name evidence="3" type="ORF">Rhe02_30450</name>
</gene>
<evidence type="ECO:0000313" key="3">
    <source>
        <dbReference type="EMBL" id="GIH04978.1"/>
    </source>
</evidence>